<accession>A0AB35WQ44</accession>
<dbReference type="SUPFAM" id="SSF53955">
    <property type="entry name" value="Lysozyme-like"/>
    <property type="match status" value="1"/>
</dbReference>
<dbReference type="HAMAP" id="MF_04109">
    <property type="entry name" value="ENDOLYSIN_LAMBDA"/>
    <property type="match status" value="1"/>
</dbReference>
<keyword evidence="1" id="KW-0378">Hydrolase</keyword>
<organism evidence="1 2">
    <name type="scientific">Pseudomonas auratipiscis</name>
    <dbReference type="NCBI Taxonomy" id="3115853"/>
    <lineage>
        <taxon>Bacteria</taxon>
        <taxon>Pseudomonadati</taxon>
        <taxon>Pseudomonadota</taxon>
        <taxon>Gammaproteobacteria</taxon>
        <taxon>Pseudomonadales</taxon>
        <taxon>Pseudomonadaceae</taxon>
        <taxon>Pseudomonas</taxon>
    </lineage>
</organism>
<name>A0AB35WQ44_9PSED</name>
<keyword evidence="2" id="KW-1185">Reference proteome</keyword>
<dbReference type="Proteomes" id="UP001307839">
    <property type="component" value="Unassembled WGS sequence"/>
</dbReference>
<dbReference type="GO" id="GO:0044659">
    <property type="term" value="P:viral release from host cell by cytolysis"/>
    <property type="evidence" value="ECO:0007669"/>
    <property type="project" value="InterPro"/>
</dbReference>
<gene>
    <name evidence="1" type="ORF">V0R53_09735</name>
</gene>
<dbReference type="CDD" id="cd00736">
    <property type="entry name" value="lambda_lys-like"/>
    <property type="match status" value="1"/>
</dbReference>
<reference evidence="1 2" key="1">
    <citation type="submission" date="2024-01" db="EMBL/GenBank/DDBJ databases">
        <title>Unpublished Manusciprt.</title>
        <authorList>
            <person name="Duman M."/>
            <person name="Valdes E.G."/>
            <person name="Ajmi N."/>
            <person name="Altun S."/>
            <person name="Saticioglu I.B."/>
        </authorList>
    </citation>
    <scope>NUCLEOTIDE SEQUENCE [LARGE SCALE GENOMIC DNA]</scope>
    <source>
        <strain evidence="1 2">120P</strain>
    </source>
</reference>
<dbReference type="RefSeq" id="WP_330079390.1">
    <property type="nucleotide sequence ID" value="NZ_JAZDCU010000041.1"/>
</dbReference>
<dbReference type="Gene3D" id="1.10.530.10">
    <property type="match status" value="1"/>
</dbReference>
<protein>
    <submittedName>
        <fullName evidence="1">Glycoside hydrolase family 104 protein</fullName>
    </submittedName>
</protein>
<comment type="caution">
    <text evidence="1">The sequence shown here is derived from an EMBL/GenBank/DDBJ whole genome shotgun (WGS) entry which is preliminary data.</text>
</comment>
<dbReference type="InterPro" id="IPR023346">
    <property type="entry name" value="Lysozyme-like_dom_sf"/>
</dbReference>
<dbReference type="EMBL" id="JAZDQP010000006">
    <property type="protein sequence ID" value="MEE1866678.1"/>
    <property type="molecule type" value="Genomic_DNA"/>
</dbReference>
<evidence type="ECO:0000313" key="2">
    <source>
        <dbReference type="Proteomes" id="UP001307839"/>
    </source>
</evidence>
<dbReference type="AlphaFoldDB" id="A0AB35WQ44"/>
<dbReference type="InterPro" id="IPR034691">
    <property type="entry name" value="Endolysin_lambda_type"/>
</dbReference>
<dbReference type="GO" id="GO:0003796">
    <property type="term" value="F:lysozyme activity"/>
    <property type="evidence" value="ECO:0007669"/>
    <property type="project" value="InterPro"/>
</dbReference>
<dbReference type="GO" id="GO:0009253">
    <property type="term" value="P:peptidoglycan catabolic process"/>
    <property type="evidence" value="ECO:0007669"/>
    <property type="project" value="InterPro"/>
</dbReference>
<proteinExistence type="inferred from homology"/>
<evidence type="ECO:0000313" key="1">
    <source>
        <dbReference type="EMBL" id="MEE1866678.1"/>
    </source>
</evidence>
<sequence>MARISDSLAGSKNALAFLDMLAWSEGTSTSKHSRDDGYDVVVGGIDSPNTFKSYASHPGVLVKVNTKGLKSTAAGRYQQLQRYWPHYRDLLKLPDFGPVSQDTLALQLIKERGALPDVHAGRIQSAIEKCRNIWASLPGAGYGQREHKLDDLLAHFIAAGGDLA</sequence>